<dbReference type="InterPro" id="IPR013830">
    <property type="entry name" value="SGNH_hydro"/>
</dbReference>
<dbReference type="InterPro" id="IPR053140">
    <property type="entry name" value="GDSL_Rv0518-like"/>
</dbReference>
<gene>
    <name evidence="3" type="ORF">JQX14_16980</name>
</gene>
<dbReference type="Gene3D" id="3.40.50.1110">
    <property type="entry name" value="SGNH hydrolase"/>
    <property type="match status" value="1"/>
</dbReference>
<keyword evidence="1" id="KW-0732">Signal</keyword>
<accession>A0A9Q2NNY8</accession>
<dbReference type="EMBL" id="JAFBWN010000013">
    <property type="protein sequence ID" value="MBM2356252.1"/>
    <property type="molecule type" value="Genomic_DNA"/>
</dbReference>
<evidence type="ECO:0000313" key="4">
    <source>
        <dbReference type="Proteomes" id="UP000809337"/>
    </source>
</evidence>
<feature type="domain" description="SGNH hydrolase-type esterase" evidence="2">
    <location>
        <begin position="195"/>
        <end position="392"/>
    </location>
</feature>
<dbReference type="Pfam" id="PF13472">
    <property type="entry name" value="Lipase_GDSL_2"/>
    <property type="match status" value="1"/>
</dbReference>
<feature type="signal peptide" evidence="1">
    <location>
        <begin position="1"/>
        <end position="22"/>
    </location>
</feature>
<proteinExistence type="predicted"/>
<dbReference type="Proteomes" id="UP000809337">
    <property type="component" value="Unassembled WGS sequence"/>
</dbReference>
<keyword evidence="3" id="KW-0378">Hydrolase</keyword>
<dbReference type="InterPro" id="IPR036514">
    <property type="entry name" value="SGNH_hydro_sf"/>
</dbReference>
<dbReference type="RefSeq" id="WP_231035067.1">
    <property type="nucleotide sequence ID" value="NZ_JAJNGX010000013.1"/>
</dbReference>
<organism evidence="3 4">
    <name type="scientific">Pseudosulfitobacter pseudonitzschiae</name>
    <dbReference type="NCBI Taxonomy" id="1402135"/>
    <lineage>
        <taxon>Bacteria</taxon>
        <taxon>Pseudomonadati</taxon>
        <taxon>Pseudomonadota</taxon>
        <taxon>Alphaproteobacteria</taxon>
        <taxon>Rhodobacterales</taxon>
        <taxon>Roseobacteraceae</taxon>
        <taxon>Pseudosulfitobacter</taxon>
    </lineage>
</organism>
<name>A0A9Q2NNY8_9RHOB</name>
<protein>
    <submittedName>
        <fullName evidence="3">SGNH/GDSL hydrolase family protein</fullName>
    </submittedName>
</protein>
<feature type="chain" id="PRO_5040390799" evidence="1">
    <location>
        <begin position="23"/>
        <end position="407"/>
    </location>
</feature>
<comment type="caution">
    <text evidence="3">The sequence shown here is derived from an EMBL/GenBank/DDBJ whole genome shotgun (WGS) entry which is preliminary data.</text>
</comment>
<reference evidence="3" key="1">
    <citation type="submission" date="2021-01" db="EMBL/GenBank/DDBJ databases">
        <title>Diatom-associated Roseobacters Show Island Model of Population Structure.</title>
        <authorList>
            <person name="Qu L."/>
            <person name="Feng X."/>
            <person name="Chen Y."/>
            <person name="Li L."/>
            <person name="Wang X."/>
            <person name="Hu Z."/>
            <person name="Wang H."/>
            <person name="Luo H."/>
        </authorList>
    </citation>
    <scope>NUCLEOTIDE SEQUENCE</scope>
    <source>
        <strain evidence="3">SM26-45</strain>
    </source>
</reference>
<sequence length="407" mass="43068">MRQIIRTTATLVAMAIAAPGLAENWVPAWMASPQAVWSDTTVFATGLPEQIAGATIRQPLTLAFPANRIRLVLSNVHGTRPLPVTALTLAHSAPDAQTEDAQEVLFGGHAGTVIAPGAQVVSDAVVFPAEAGARIAATLTYGADAVAEDFHWDARETSYLIDADKPAPEVLQELPARLTLSMVLSDIPARLGVIAMGDSITDGNGAPMDAMVRWPDLLAHALAAEGVAVVNAGISGGRLLSDGMGRSVLARLDHDVLAVPGANVLVLLIGTNDIAWPGTPFSPEEAPMTLEGLQQGLMQVAARTRAQGMRLVIGTVPPFEGALPDTPMEATYWSPEKDALRRALNDWLRGADFYDALVDFDRVLSAPKDDMRLNPLYDSGDHLHPGGNGNQAMADAVAQVLRKGWQD</sequence>
<evidence type="ECO:0000256" key="1">
    <source>
        <dbReference type="SAM" id="SignalP"/>
    </source>
</evidence>
<dbReference type="GO" id="GO:0016788">
    <property type="term" value="F:hydrolase activity, acting on ester bonds"/>
    <property type="evidence" value="ECO:0007669"/>
    <property type="project" value="UniProtKB-ARBA"/>
</dbReference>
<dbReference type="AlphaFoldDB" id="A0A9Q2NNY8"/>
<dbReference type="CDD" id="cd01830">
    <property type="entry name" value="XynE_like"/>
    <property type="match status" value="1"/>
</dbReference>
<evidence type="ECO:0000259" key="2">
    <source>
        <dbReference type="Pfam" id="PF13472"/>
    </source>
</evidence>
<evidence type="ECO:0000313" key="3">
    <source>
        <dbReference type="EMBL" id="MBM2356252.1"/>
    </source>
</evidence>
<dbReference type="PANTHER" id="PTHR43784">
    <property type="entry name" value="GDSL-LIKE LIPASE/ACYLHYDROLASE, PUTATIVE (AFU_ORTHOLOGUE AFUA_2G00820)-RELATED"/>
    <property type="match status" value="1"/>
</dbReference>
<dbReference type="SUPFAM" id="SSF52266">
    <property type="entry name" value="SGNH hydrolase"/>
    <property type="match status" value="1"/>
</dbReference>
<dbReference type="PANTHER" id="PTHR43784:SF2">
    <property type="entry name" value="GDSL-LIKE LIPASE_ACYLHYDROLASE, PUTATIVE (AFU_ORTHOLOGUE AFUA_2G00820)-RELATED"/>
    <property type="match status" value="1"/>
</dbReference>